<evidence type="ECO:0000313" key="1">
    <source>
        <dbReference type="EMBL" id="WMT07797.1"/>
    </source>
</evidence>
<dbReference type="Proteomes" id="UP001224926">
    <property type="component" value="Chromosome"/>
</dbReference>
<name>A0AAF0PAY5_9EURY</name>
<dbReference type="EMBL" id="CP101873">
    <property type="protein sequence ID" value="WMT08429.1"/>
    <property type="molecule type" value="Genomic_DNA"/>
</dbReference>
<dbReference type="GeneID" id="39864901"/>
<dbReference type="GeneID" id="84216431"/>
<dbReference type="EMBL" id="CP101873">
    <property type="protein sequence ID" value="WMT07797.1"/>
    <property type="molecule type" value="Genomic_DNA"/>
</dbReference>
<protein>
    <submittedName>
        <fullName evidence="1">Uncharacterized protein</fullName>
    </submittedName>
</protein>
<dbReference type="AlphaFoldDB" id="A0AAF0PAY5"/>
<reference evidence="1 3" key="1">
    <citation type="submission" date="2022-07" db="EMBL/GenBank/DDBJ databases">
        <title>Two temperate virus in Haloterrigena jeotgali A29.</title>
        <authorList>
            <person name="Deng X."/>
        </authorList>
    </citation>
    <scope>NUCLEOTIDE SEQUENCE [LARGE SCALE GENOMIC DNA]</scope>
    <source>
        <strain evidence="1 3">A29</strain>
    </source>
</reference>
<organism evidence="1 3">
    <name type="scientific">Natrinema thermotolerans</name>
    <dbReference type="NCBI Taxonomy" id="121872"/>
    <lineage>
        <taxon>Archaea</taxon>
        <taxon>Methanobacteriati</taxon>
        <taxon>Methanobacteriota</taxon>
        <taxon>Stenosarchaea group</taxon>
        <taxon>Halobacteria</taxon>
        <taxon>Halobacteriales</taxon>
        <taxon>Natrialbaceae</taxon>
        <taxon>Natrinema</taxon>
    </lineage>
</organism>
<evidence type="ECO:0000313" key="3">
    <source>
        <dbReference type="Proteomes" id="UP001224926"/>
    </source>
</evidence>
<keyword evidence="3" id="KW-1185">Reference proteome</keyword>
<proteinExistence type="predicted"/>
<gene>
    <name evidence="2" type="ORF">NP511_02070</name>
    <name evidence="1" type="ORF">NP511_20785</name>
</gene>
<dbReference type="RefSeq" id="WP_049964209.1">
    <property type="nucleotide sequence ID" value="NZ_CP101873.1"/>
</dbReference>
<evidence type="ECO:0000313" key="2">
    <source>
        <dbReference type="EMBL" id="WMT08429.1"/>
    </source>
</evidence>
<sequence length="62" mass="7090">MTRTTIYKGQPWDDEHEVLADLFHNHGDGTRAVTVETTDGEEFHIPEDEAVDIYIDGEEVED</sequence>
<accession>A0AAF0PAY5</accession>